<dbReference type="InterPro" id="IPR022892">
    <property type="entry name" value="RNaseHI"/>
</dbReference>
<sequence>MKYYAVKKGRQTGIFTSWDVTEKQVKGYPAAKFKSFKTQAEAKQYLNGQSKPAAEKRPVAAKSGIADAEIVLYTDGGSRNHGNVKGGHVKANDKAAWAYLIVNHDKRIANSGGEWGATNNRMEVMAFYQALNYLNAQGLQDDPITAVLDSKYVLNAVTKGWLKGWQRRGWTKSGGGKLENKELWQQVADKLRHFSHITFHWTKGHADNEGNVYVDELLNRTMDQMKTKAPQSDRPTVINPNADRLAAQTASKAPHHDTQESVHDIEQNLKQLGLFDDDQG</sequence>
<reference evidence="13 14" key="1">
    <citation type="journal article" date="2021" name="Int. J. Syst. Evol. Microbiol.">
        <title>Lentilactobacillus fungorum sp. nov., isolated from spent mushroom substrates.</title>
        <authorList>
            <person name="Tohno M."/>
            <person name="Tanizawa Y."/>
            <person name="Kojima Y."/>
            <person name="Sakamoto M."/>
            <person name="Ohkuma M."/>
            <person name="Kobayashi H."/>
        </authorList>
    </citation>
    <scope>NUCLEOTIDE SEQUENCE [LARGE SCALE GENOMIC DNA]</scope>
    <source>
        <strain evidence="13 14">YK48G</strain>
    </source>
</reference>
<keyword evidence="6" id="KW-0540">Nuclease</keyword>
<keyword evidence="14" id="KW-1185">Reference proteome</keyword>
<evidence type="ECO:0000256" key="7">
    <source>
        <dbReference type="ARBA" id="ARBA00022723"/>
    </source>
</evidence>
<evidence type="ECO:0000259" key="12">
    <source>
        <dbReference type="PROSITE" id="PS50879"/>
    </source>
</evidence>
<dbReference type="InterPro" id="IPR050092">
    <property type="entry name" value="RNase_H"/>
</dbReference>
<comment type="cofactor">
    <cofactor evidence="2">
        <name>Mg(2+)</name>
        <dbReference type="ChEBI" id="CHEBI:18420"/>
    </cofactor>
</comment>
<evidence type="ECO:0000256" key="2">
    <source>
        <dbReference type="ARBA" id="ARBA00001946"/>
    </source>
</evidence>
<evidence type="ECO:0000256" key="5">
    <source>
        <dbReference type="ARBA" id="ARBA00012180"/>
    </source>
</evidence>
<evidence type="ECO:0000256" key="11">
    <source>
        <dbReference type="SAM" id="MobiDB-lite"/>
    </source>
</evidence>
<dbReference type="SUPFAM" id="SSF53098">
    <property type="entry name" value="Ribonuclease H-like"/>
    <property type="match status" value="1"/>
</dbReference>
<name>A0ABQ3VXI9_9LACO</name>
<keyword evidence="9" id="KW-0378">Hydrolase</keyword>
<keyword evidence="10" id="KW-0460">Magnesium</keyword>
<dbReference type="PANTHER" id="PTHR10642:SF26">
    <property type="entry name" value="RIBONUCLEASE H1"/>
    <property type="match status" value="1"/>
</dbReference>
<accession>A0ABQ3VXI9</accession>
<protein>
    <recommendedName>
        <fullName evidence="5">ribonuclease H</fullName>
        <ecNumber evidence="5">3.1.26.4</ecNumber>
    </recommendedName>
</protein>
<keyword evidence="8" id="KW-0255">Endonuclease</keyword>
<evidence type="ECO:0000256" key="8">
    <source>
        <dbReference type="ARBA" id="ARBA00022759"/>
    </source>
</evidence>
<dbReference type="InterPro" id="IPR002156">
    <property type="entry name" value="RNaseH_domain"/>
</dbReference>
<dbReference type="InterPro" id="IPR009027">
    <property type="entry name" value="Ribosomal_bL9/RNase_H1_N"/>
</dbReference>
<feature type="region of interest" description="Disordered" evidence="11">
    <location>
        <begin position="225"/>
        <end position="263"/>
    </location>
</feature>
<dbReference type="EMBL" id="BNJR01000010">
    <property type="protein sequence ID" value="GHP13623.1"/>
    <property type="molecule type" value="Genomic_DNA"/>
</dbReference>
<evidence type="ECO:0000256" key="4">
    <source>
        <dbReference type="ARBA" id="ARBA00011245"/>
    </source>
</evidence>
<dbReference type="Pfam" id="PF00075">
    <property type="entry name" value="RNase_H"/>
    <property type="match status" value="1"/>
</dbReference>
<organism evidence="13 14">
    <name type="scientific">Lentilactobacillus fungorum</name>
    <dbReference type="NCBI Taxonomy" id="2201250"/>
    <lineage>
        <taxon>Bacteria</taxon>
        <taxon>Bacillati</taxon>
        <taxon>Bacillota</taxon>
        <taxon>Bacilli</taxon>
        <taxon>Lactobacillales</taxon>
        <taxon>Lactobacillaceae</taxon>
        <taxon>Lentilactobacillus</taxon>
    </lineage>
</organism>
<dbReference type="InterPro" id="IPR011320">
    <property type="entry name" value="RNase_H1_N"/>
</dbReference>
<evidence type="ECO:0000256" key="6">
    <source>
        <dbReference type="ARBA" id="ARBA00022722"/>
    </source>
</evidence>
<dbReference type="InterPro" id="IPR037056">
    <property type="entry name" value="RNase_H1_N_sf"/>
</dbReference>
<dbReference type="SUPFAM" id="SSF55658">
    <property type="entry name" value="L9 N-domain-like"/>
    <property type="match status" value="1"/>
</dbReference>
<dbReference type="EC" id="3.1.26.4" evidence="5"/>
<dbReference type="InterPro" id="IPR017067">
    <property type="entry name" value="RNase_H1_euk"/>
</dbReference>
<comment type="catalytic activity">
    <reaction evidence="1">
        <text>Endonucleolytic cleavage to 5'-phosphomonoester.</text>
        <dbReference type="EC" id="3.1.26.4"/>
    </reaction>
</comment>
<dbReference type="InterPro" id="IPR036397">
    <property type="entry name" value="RNaseH_sf"/>
</dbReference>
<feature type="compositionally biased region" description="Polar residues" evidence="11">
    <location>
        <begin position="225"/>
        <end position="234"/>
    </location>
</feature>
<keyword evidence="7" id="KW-0479">Metal-binding</keyword>
<evidence type="ECO:0000256" key="9">
    <source>
        <dbReference type="ARBA" id="ARBA00022801"/>
    </source>
</evidence>
<evidence type="ECO:0000256" key="10">
    <source>
        <dbReference type="ARBA" id="ARBA00022842"/>
    </source>
</evidence>
<dbReference type="RefSeq" id="WP_203629658.1">
    <property type="nucleotide sequence ID" value="NZ_BNJR01000010.1"/>
</dbReference>
<evidence type="ECO:0000256" key="1">
    <source>
        <dbReference type="ARBA" id="ARBA00000077"/>
    </source>
</evidence>
<dbReference type="CDD" id="cd09278">
    <property type="entry name" value="RNase_HI_prokaryote_like"/>
    <property type="match status" value="1"/>
</dbReference>
<dbReference type="Proteomes" id="UP000604765">
    <property type="component" value="Unassembled WGS sequence"/>
</dbReference>
<evidence type="ECO:0000313" key="13">
    <source>
        <dbReference type="EMBL" id="GHP13623.1"/>
    </source>
</evidence>
<comment type="similarity">
    <text evidence="3">Belongs to the RNase H family.</text>
</comment>
<dbReference type="InterPro" id="IPR012337">
    <property type="entry name" value="RNaseH-like_sf"/>
</dbReference>
<dbReference type="PIRSF" id="PIRSF036852">
    <property type="entry name" value="Ribonuclease_H1_euk"/>
    <property type="match status" value="1"/>
</dbReference>
<comment type="caution">
    <text evidence="13">The sequence shown here is derived from an EMBL/GenBank/DDBJ whole genome shotgun (WGS) entry which is preliminary data.</text>
</comment>
<dbReference type="Gene3D" id="3.40.970.10">
    <property type="entry name" value="Ribonuclease H1, N-terminal domain"/>
    <property type="match status" value="1"/>
</dbReference>
<proteinExistence type="inferred from homology"/>
<feature type="compositionally biased region" description="Basic and acidic residues" evidence="11">
    <location>
        <begin position="254"/>
        <end position="263"/>
    </location>
</feature>
<comment type="subunit">
    <text evidence="4">Monomer.</text>
</comment>
<dbReference type="Pfam" id="PF01693">
    <property type="entry name" value="Cauli_VI"/>
    <property type="match status" value="1"/>
</dbReference>
<gene>
    <name evidence="13" type="primary">rnh</name>
    <name evidence="13" type="ORF">YK48G_10480</name>
</gene>
<evidence type="ECO:0000313" key="14">
    <source>
        <dbReference type="Proteomes" id="UP000604765"/>
    </source>
</evidence>
<dbReference type="PROSITE" id="PS50879">
    <property type="entry name" value="RNASE_H_1"/>
    <property type="match status" value="1"/>
</dbReference>
<evidence type="ECO:0000256" key="3">
    <source>
        <dbReference type="ARBA" id="ARBA00005300"/>
    </source>
</evidence>
<dbReference type="Gene3D" id="3.30.420.10">
    <property type="entry name" value="Ribonuclease H-like superfamily/Ribonuclease H"/>
    <property type="match status" value="1"/>
</dbReference>
<feature type="domain" description="RNase H type-1" evidence="12">
    <location>
        <begin position="66"/>
        <end position="223"/>
    </location>
</feature>
<dbReference type="PANTHER" id="PTHR10642">
    <property type="entry name" value="RIBONUCLEASE H1"/>
    <property type="match status" value="1"/>
</dbReference>